<name>A0ABS8UX27_DATST</name>
<accession>A0ABS8UX27</accession>
<evidence type="ECO:0000313" key="2">
    <source>
        <dbReference type="Proteomes" id="UP000823775"/>
    </source>
</evidence>
<gene>
    <name evidence="1" type="ORF">HAX54_022819</name>
</gene>
<sequence length="138" mass="16126">MPWRGVKNLAPGTSTSARWLRGTELKLRDSLRATLRYKSRWVTLKIPGRPVQISSFLIPFQPHFLHYLHDKTPIPPSLLNVPWIGLQDFAPSSQNQSFTGEEYNKFNVMRWMILGLDVWNFQRALKKKGIWEFTSVSR</sequence>
<comment type="caution">
    <text evidence="1">The sequence shown here is derived from an EMBL/GenBank/DDBJ whole genome shotgun (WGS) entry which is preliminary data.</text>
</comment>
<dbReference type="EMBL" id="JACEIK010002758">
    <property type="protein sequence ID" value="MCD9638695.1"/>
    <property type="molecule type" value="Genomic_DNA"/>
</dbReference>
<protein>
    <submittedName>
        <fullName evidence="1">Uncharacterized protein</fullName>
    </submittedName>
</protein>
<organism evidence="1 2">
    <name type="scientific">Datura stramonium</name>
    <name type="common">Jimsonweed</name>
    <name type="synonym">Common thornapple</name>
    <dbReference type="NCBI Taxonomy" id="4076"/>
    <lineage>
        <taxon>Eukaryota</taxon>
        <taxon>Viridiplantae</taxon>
        <taxon>Streptophyta</taxon>
        <taxon>Embryophyta</taxon>
        <taxon>Tracheophyta</taxon>
        <taxon>Spermatophyta</taxon>
        <taxon>Magnoliopsida</taxon>
        <taxon>eudicotyledons</taxon>
        <taxon>Gunneridae</taxon>
        <taxon>Pentapetalae</taxon>
        <taxon>asterids</taxon>
        <taxon>lamiids</taxon>
        <taxon>Solanales</taxon>
        <taxon>Solanaceae</taxon>
        <taxon>Solanoideae</taxon>
        <taxon>Datureae</taxon>
        <taxon>Datura</taxon>
    </lineage>
</organism>
<proteinExistence type="predicted"/>
<keyword evidence="2" id="KW-1185">Reference proteome</keyword>
<evidence type="ECO:0000313" key="1">
    <source>
        <dbReference type="EMBL" id="MCD9638695.1"/>
    </source>
</evidence>
<reference evidence="1 2" key="1">
    <citation type="journal article" date="2021" name="BMC Genomics">
        <title>Datura genome reveals duplications of psychoactive alkaloid biosynthetic genes and high mutation rate following tissue culture.</title>
        <authorList>
            <person name="Rajewski A."/>
            <person name="Carter-House D."/>
            <person name="Stajich J."/>
            <person name="Litt A."/>
        </authorList>
    </citation>
    <scope>NUCLEOTIDE SEQUENCE [LARGE SCALE GENOMIC DNA]</scope>
    <source>
        <strain evidence="1">AR-01</strain>
    </source>
</reference>
<dbReference type="Proteomes" id="UP000823775">
    <property type="component" value="Unassembled WGS sequence"/>
</dbReference>